<dbReference type="Proteomes" id="UP001642360">
    <property type="component" value="Unassembled WGS sequence"/>
</dbReference>
<dbReference type="EMBL" id="CAUOFW020002758">
    <property type="protein sequence ID" value="CAK9155906.1"/>
    <property type="molecule type" value="Genomic_DNA"/>
</dbReference>
<comment type="caution">
    <text evidence="2">The sequence shown here is derived from an EMBL/GenBank/DDBJ whole genome shotgun (WGS) entry which is preliminary data.</text>
</comment>
<gene>
    <name evidence="2" type="ORF">ILEXP_LOCUS24321</name>
</gene>
<proteinExistence type="predicted"/>
<accession>A0ABC8SIN1</accession>
<reference evidence="2 3" key="1">
    <citation type="submission" date="2024-02" db="EMBL/GenBank/DDBJ databases">
        <authorList>
            <person name="Vignale AGUSTIN F."/>
            <person name="Sosa J E."/>
            <person name="Modenutti C."/>
        </authorList>
    </citation>
    <scope>NUCLEOTIDE SEQUENCE [LARGE SCALE GENOMIC DNA]</scope>
</reference>
<evidence type="ECO:0000313" key="2">
    <source>
        <dbReference type="EMBL" id="CAK9155906.1"/>
    </source>
</evidence>
<keyword evidence="3" id="KW-1185">Reference proteome</keyword>
<feature type="region of interest" description="Disordered" evidence="1">
    <location>
        <begin position="63"/>
        <end position="91"/>
    </location>
</feature>
<evidence type="ECO:0000256" key="1">
    <source>
        <dbReference type="SAM" id="MobiDB-lite"/>
    </source>
</evidence>
<organism evidence="2 3">
    <name type="scientific">Ilex paraguariensis</name>
    <name type="common">yerba mate</name>
    <dbReference type="NCBI Taxonomy" id="185542"/>
    <lineage>
        <taxon>Eukaryota</taxon>
        <taxon>Viridiplantae</taxon>
        <taxon>Streptophyta</taxon>
        <taxon>Embryophyta</taxon>
        <taxon>Tracheophyta</taxon>
        <taxon>Spermatophyta</taxon>
        <taxon>Magnoliopsida</taxon>
        <taxon>eudicotyledons</taxon>
        <taxon>Gunneridae</taxon>
        <taxon>Pentapetalae</taxon>
        <taxon>asterids</taxon>
        <taxon>campanulids</taxon>
        <taxon>Aquifoliales</taxon>
        <taxon>Aquifoliaceae</taxon>
        <taxon>Ilex</taxon>
    </lineage>
</organism>
<evidence type="ECO:0000313" key="3">
    <source>
        <dbReference type="Proteomes" id="UP001642360"/>
    </source>
</evidence>
<name>A0ABC8SIN1_9AQUA</name>
<feature type="compositionally biased region" description="Acidic residues" evidence="1">
    <location>
        <begin position="70"/>
        <end position="89"/>
    </location>
</feature>
<protein>
    <submittedName>
        <fullName evidence="2">Uncharacterized protein</fullName>
    </submittedName>
</protein>
<sequence length="125" mass="13960">MAECAIDVRHEVGCAIDAGHEVGYACESLLEVMAEKLEIRYGRLRETTECAIDVEHEVGYAIDAGHEKFDEEDDNQEPLVEGEGDDSDDWHENKVTEEEWVGTTNNSKKARALTLTNFLITSCVV</sequence>
<dbReference type="AlphaFoldDB" id="A0ABC8SIN1"/>